<keyword evidence="3" id="KW-1185">Reference proteome</keyword>
<feature type="compositionally biased region" description="Acidic residues" evidence="1">
    <location>
        <begin position="137"/>
        <end position="169"/>
    </location>
</feature>
<evidence type="ECO:0000256" key="1">
    <source>
        <dbReference type="SAM" id="MobiDB-lite"/>
    </source>
</evidence>
<proteinExistence type="predicted"/>
<protein>
    <submittedName>
        <fullName evidence="2">Uncharacterized protein</fullName>
    </submittedName>
</protein>
<evidence type="ECO:0000313" key="3">
    <source>
        <dbReference type="Proteomes" id="UP001391051"/>
    </source>
</evidence>
<comment type="caution">
    <text evidence="2">The sequence shown here is derived from an EMBL/GenBank/DDBJ whole genome shotgun (WGS) entry which is preliminary data.</text>
</comment>
<feature type="compositionally biased region" description="Low complexity" evidence="1">
    <location>
        <begin position="19"/>
        <end position="30"/>
    </location>
</feature>
<name>A0ABR1QKE8_9PEZI</name>
<organism evidence="2 3">
    <name type="scientific">Apiospora aurea</name>
    <dbReference type="NCBI Taxonomy" id="335848"/>
    <lineage>
        <taxon>Eukaryota</taxon>
        <taxon>Fungi</taxon>
        <taxon>Dikarya</taxon>
        <taxon>Ascomycota</taxon>
        <taxon>Pezizomycotina</taxon>
        <taxon>Sordariomycetes</taxon>
        <taxon>Xylariomycetidae</taxon>
        <taxon>Amphisphaeriales</taxon>
        <taxon>Apiosporaceae</taxon>
        <taxon>Apiospora</taxon>
    </lineage>
</organism>
<evidence type="ECO:0000313" key="2">
    <source>
        <dbReference type="EMBL" id="KAK7957211.1"/>
    </source>
</evidence>
<dbReference type="GeneID" id="92075717"/>
<dbReference type="Proteomes" id="UP001391051">
    <property type="component" value="Unassembled WGS sequence"/>
</dbReference>
<feature type="region of interest" description="Disordered" evidence="1">
    <location>
        <begin position="130"/>
        <end position="169"/>
    </location>
</feature>
<dbReference type="RefSeq" id="XP_066702517.1">
    <property type="nucleotide sequence ID" value="XM_066842655.1"/>
</dbReference>
<feature type="region of interest" description="Disordered" evidence="1">
    <location>
        <begin position="19"/>
        <end position="76"/>
    </location>
</feature>
<gene>
    <name evidence="2" type="ORF">PG986_006433</name>
</gene>
<accession>A0ABR1QKE8</accession>
<reference evidence="2 3" key="1">
    <citation type="submission" date="2023-01" db="EMBL/GenBank/DDBJ databases">
        <title>Analysis of 21 Apiospora genomes using comparative genomics revels a genus with tremendous synthesis potential of carbohydrate active enzymes and secondary metabolites.</title>
        <authorList>
            <person name="Sorensen T."/>
        </authorList>
    </citation>
    <scope>NUCLEOTIDE SEQUENCE [LARGE SCALE GENOMIC DNA]</scope>
    <source>
        <strain evidence="2 3">CBS 24483</strain>
    </source>
</reference>
<sequence>MSSATLVPSAPAAVFPAAAAGSAGGTMAPAEFRPPSSAPAANRVPAVAGQKRPAANDTAAPPPPSRRIRTEEPVWQRAGLGSQYRRFIRRDDNPSPEEVDRRLARFMDSMVEEEDRYNRTQMWNCRKPFGGMQAVSDSEDDPIDLFHDDDGEGEERIEEEETETEADMQ</sequence>
<dbReference type="EMBL" id="JAQQWE010000004">
    <property type="protein sequence ID" value="KAK7957211.1"/>
    <property type="molecule type" value="Genomic_DNA"/>
</dbReference>